<keyword evidence="6" id="KW-1185">Reference proteome</keyword>
<evidence type="ECO:0000313" key="6">
    <source>
        <dbReference type="Proteomes" id="UP000261540"/>
    </source>
</evidence>
<comment type="subcellular location">
    <subcellularLocation>
        <location evidence="1">Cytoplasm</location>
        <location evidence="1">Cytoskeleton</location>
    </subcellularLocation>
</comment>
<dbReference type="PROSITE" id="PS51460">
    <property type="entry name" value="GAR"/>
    <property type="match status" value="1"/>
</dbReference>
<dbReference type="GO" id="GO:0035371">
    <property type="term" value="C:microtubule plus-end"/>
    <property type="evidence" value="ECO:0007669"/>
    <property type="project" value="TreeGrafter"/>
</dbReference>
<proteinExistence type="predicted"/>
<name>A0A3B3SU24_9TELE</name>
<keyword evidence="3" id="KW-0206">Cytoskeleton</keyword>
<dbReference type="GO" id="GO:0008017">
    <property type="term" value="F:microtubule binding"/>
    <property type="evidence" value="ECO:0007669"/>
    <property type="project" value="InterPro"/>
</dbReference>
<dbReference type="GO" id="GO:0005737">
    <property type="term" value="C:cytoplasm"/>
    <property type="evidence" value="ECO:0007669"/>
    <property type="project" value="TreeGrafter"/>
</dbReference>
<dbReference type="InterPro" id="IPR036534">
    <property type="entry name" value="GAR_dom_sf"/>
</dbReference>
<dbReference type="GO" id="GO:0005884">
    <property type="term" value="C:actin filament"/>
    <property type="evidence" value="ECO:0007669"/>
    <property type="project" value="TreeGrafter"/>
</dbReference>
<evidence type="ECO:0000313" key="5">
    <source>
        <dbReference type="Ensembl" id="ENSPKIP00000033855.1"/>
    </source>
</evidence>
<dbReference type="STRING" id="1676925.ENSPKIP00000033855"/>
<dbReference type="PANTHER" id="PTHR46756:SF18">
    <property type="entry name" value="GAS2-LIKE PROTEIN PICKLED EGGS"/>
    <property type="match status" value="1"/>
</dbReference>
<dbReference type="SMART" id="SM00243">
    <property type="entry name" value="GAS2"/>
    <property type="match status" value="1"/>
</dbReference>
<reference evidence="5" key="2">
    <citation type="submission" date="2025-09" db="UniProtKB">
        <authorList>
            <consortium name="Ensembl"/>
        </authorList>
    </citation>
    <scope>IDENTIFICATION</scope>
</reference>
<dbReference type="GO" id="GO:0031110">
    <property type="term" value="P:regulation of microtubule polymerization or depolymerization"/>
    <property type="evidence" value="ECO:0007669"/>
    <property type="project" value="TreeGrafter"/>
</dbReference>
<dbReference type="AlphaFoldDB" id="A0A3B3SU24"/>
<dbReference type="GO" id="GO:0001578">
    <property type="term" value="P:microtubule bundle formation"/>
    <property type="evidence" value="ECO:0007669"/>
    <property type="project" value="TreeGrafter"/>
</dbReference>
<dbReference type="GO" id="GO:0008093">
    <property type="term" value="F:cytoskeletal anchor activity"/>
    <property type="evidence" value="ECO:0007669"/>
    <property type="project" value="TreeGrafter"/>
</dbReference>
<evidence type="ECO:0000259" key="4">
    <source>
        <dbReference type="PROSITE" id="PS51460"/>
    </source>
</evidence>
<evidence type="ECO:0000256" key="2">
    <source>
        <dbReference type="ARBA" id="ARBA00022490"/>
    </source>
</evidence>
<dbReference type="Proteomes" id="UP000261540">
    <property type="component" value="Unplaced"/>
</dbReference>
<evidence type="ECO:0000256" key="3">
    <source>
        <dbReference type="ARBA" id="ARBA00023212"/>
    </source>
</evidence>
<dbReference type="GO" id="GO:0051015">
    <property type="term" value="F:actin filament binding"/>
    <property type="evidence" value="ECO:0007669"/>
    <property type="project" value="TreeGrafter"/>
</dbReference>
<evidence type="ECO:0000256" key="1">
    <source>
        <dbReference type="ARBA" id="ARBA00004245"/>
    </source>
</evidence>
<dbReference type="PANTHER" id="PTHR46756">
    <property type="entry name" value="TRANSGELIN"/>
    <property type="match status" value="1"/>
</dbReference>
<dbReference type="GO" id="GO:1904825">
    <property type="term" value="P:protein localization to microtubule plus-end"/>
    <property type="evidence" value="ECO:0007669"/>
    <property type="project" value="TreeGrafter"/>
</dbReference>
<keyword evidence="2" id="KW-0963">Cytoplasm</keyword>
<dbReference type="GO" id="GO:0001725">
    <property type="term" value="C:stress fiber"/>
    <property type="evidence" value="ECO:0007669"/>
    <property type="project" value="TreeGrafter"/>
</dbReference>
<reference evidence="5" key="1">
    <citation type="submission" date="2025-08" db="UniProtKB">
        <authorList>
            <consortium name="Ensembl"/>
        </authorList>
    </citation>
    <scope>IDENTIFICATION</scope>
</reference>
<dbReference type="Pfam" id="PF02187">
    <property type="entry name" value="GAS2"/>
    <property type="match status" value="1"/>
</dbReference>
<dbReference type="SUPFAM" id="SSF143575">
    <property type="entry name" value="GAS2 domain-like"/>
    <property type="match status" value="1"/>
</dbReference>
<feature type="domain" description="GAR" evidence="4">
    <location>
        <begin position="1"/>
        <end position="36"/>
    </location>
</feature>
<dbReference type="GO" id="GO:0051764">
    <property type="term" value="P:actin crosslink formation"/>
    <property type="evidence" value="ECO:0007669"/>
    <property type="project" value="TreeGrafter"/>
</dbReference>
<protein>
    <recommendedName>
        <fullName evidence="4">GAR domain-containing protein</fullName>
    </recommendedName>
</protein>
<dbReference type="Gene3D" id="3.30.920.20">
    <property type="entry name" value="Gas2-like domain"/>
    <property type="match status" value="1"/>
</dbReference>
<dbReference type="InterPro" id="IPR003108">
    <property type="entry name" value="GAR_dom"/>
</dbReference>
<organism evidence="5 6">
    <name type="scientific">Paramormyrops kingsleyae</name>
    <dbReference type="NCBI Taxonomy" id="1676925"/>
    <lineage>
        <taxon>Eukaryota</taxon>
        <taxon>Metazoa</taxon>
        <taxon>Chordata</taxon>
        <taxon>Craniata</taxon>
        <taxon>Vertebrata</taxon>
        <taxon>Euteleostomi</taxon>
        <taxon>Actinopterygii</taxon>
        <taxon>Neopterygii</taxon>
        <taxon>Teleostei</taxon>
        <taxon>Osteoglossocephala</taxon>
        <taxon>Osteoglossomorpha</taxon>
        <taxon>Osteoglossiformes</taxon>
        <taxon>Mormyridae</taxon>
        <taxon>Paramormyrops</taxon>
    </lineage>
</organism>
<dbReference type="Ensembl" id="ENSPKIT00000014751.1">
    <property type="protein sequence ID" value="ENSPKIP00000033855.1"/>
    <property type="gene ID" value="ENSPKIG00000013410.1"/>
</dbReference>
<sequence length="84" mass="9795">MHDIAHSLHNKSHVMVRVGGGWDTLEHYLDKHDPCRCTSLSKVWLENQQCSDLEDRDLNNRALVYIHLSTTYPARDQQRARSHS</sequence>
<dbReference type="GeneTree" id="ENSGT01060000250264"/>
<accession>A0A3B3SU24</accession>